<evidence type="ECO:0000256" key="8">
    <source>
        <dbReference type="ARBA" id="ARBA00032174"/>
    </source>
</evidence>
<evidence type="ECO:0000256" key="7">
    <source>
        <dbReference type="ARBA" id="ARBA00023242"/>
    </source>
</evidence>
<feature type="region of interest" description="Disordered" evidence="11">
    <location>
        <begin position="1"/>
        <end position="140"/>
    </location>
</feature>
<dbReference type="KEGG" id="lak:106170280"/>
<comment type="subcellular location">
    <subcellularLocation>
        <location evidence="1">Cytoplasm</location>
        <location evidence="1">Stress granule</location>
    </subcellularLocation>
    <subcellularLocation>
        <location evidence="2">Nucleus speckle</location>
    </subcellularLocation>
</comment>
<name>A0A1S3J579_LINAN</name>
<evidence type="ECO:0000256" key="9">
    <source>
        <dbReference type="ARBA" id="ARBA00034352"/>
    </source>
</evidence>
<dbReference type="InterPro" id="IPR022730">
    <property type="entry name" value="DAZ_assoc-2"/>
</dbReference>
<dbReference type="RefSeq" id="XP_013405540.1">
    <property type="nucleotide sequence ID" value="XM_013550086.1"/>
</dbReference>
<evidence type="ECO:0000256" key="11">
    <source>
        <dbReference type="SAM" id="MobiDB-lite"/>
    </source>
</evidence>
<comment type="function">
    <text evidence="10">In unstressed cells, promotes SIAH1-mediated polyubiquitination and degradation of the serine/threonine-protein kinase HIPK2, probably by acting as a loading factor that potentiates complex formation between HIPK2 and ubiquitin ligase SIAH1. In response to DNA damage, localizes to the nucleus following phosphorylation by HIPK2 and modulates the expression of a subset of TP53/p53 target genes by binding to TP53 at target gene promoters. This limits the expression of a number of cell death-mediating TP53 target genes, reducing DNA damage-induced cell death. Enhances the binding of transcription factor TCF7L2/TCF4, a Wnt signaling pathway effector, to the promoters of target genes. Plays a role in stress granule formation.</text>
</comment>
<evidence type="ECO:0000256" key="6">
    <source>
        <dbReference type="ARBA" id="ARBA00022843"/>
    </source>
</evidence>
<feature type="compositionally biased region" description="Basic and acidic residues" evidence="11">
    <location>
        <begin position="1"/>
        <end position="14"/>
    </location>
</feature>
<dbReference type="Pfam" id="PF11029">
    <property type="entry name" value="DAZAP2"/>
    <property type="match status" value="1"/>
</dbReference>
<feature type="compositionally biased region" description="Pro residues" evidence="11">
    <location>
        <begin position="49"/>
        <end position="60"/>
    </location>
</feature>
<reference evidence="13" key="1">
    <citation type="submission" date="2025-08" db="UniProtKB">
        <authorList>
            <consortium name="RefSeq"/>
        </authorList>
    </citation>
    <scope>IDENTIFICATION</scope>
    <source>
        <tissue evidence="13">Gonads</tissue>
    </source>
</reference>
<keyword evidence="6" id="KW-0832">Ubl conjugation</keyword>
<proteinExistence type="predicted"/>
<dbReference type="GO" id="GO:0016607">
    <property type="term" value="C:nuclear speck"/>
    <property type="evidence" value="ECO:0007669"/>
    <property type="project" value="UniProtKB-SubCell"/>
</dbReference>
<sequence>MPLFGKKKDNEKKSPPQGYPTQPAYPTQSYPTQPSYNPTYQQQGAVGGAPPPYTAAPPPGHAVQGQGQPPQYQPQGQGQPAQYQPQYYQPAHGQQPIYQPPASMGQTMVVQGGFDPGARFGPGTTANIPPPPPGCAPNAAQMGALQGQNVIVTQREGNWFSGGSDGGYTVW</sequence>
<gene>
    <name evidence="13" type="primary">LOC106170280</name>
</gene>
<evidence type="ECO:0000256" key="10">
    <source>
        <dbReference type="ARBA" id="ARBA00045449"/>
    </source>
</evidence>
<keyword evidence="12" id="KW-1185">Reference proteome</keyword>
<keyword evidence="5" id="KW-0597">Phosphoprotein</keyword>
<evidence type="ECO:0000256" key="3">
    <source>
        <dbReference type="ARBA" id="ARBA00014066"/>
    </source>
</evidence>
<keyword evidence="7" id="KW-0539">Nucleus</keyword>
<protein>
    <recommendedName>
        <fullName evidence="3">DAZ-associated protein 2</fullName>
    </recommendedName>
    <alternativeName>
        <fullName evidence="8">Deleted in azoospermia-associated protein 2</fullName>
    </alternativeName>
    <alternativeName>
        <fullName evidence="9">Proline-rich transcript in brain protein</fullName>
    </alternativeName>
</protein>
<dbReference type="AlphaFoldDB" id="A0A1S3J579"/>
<keyword evidence="4" id="KW-0963">Cytoplasm</keyword>
<feature type="compositionally biased region" description="Polar residues" evidence="11">
    <location>
        <begin position="24"/>
        <end position="43"/>
    </location>
</feature>
<accession>A0A1S3J579</accession>
<evidence type="ECO:0000256" key="1">
    <source>
        <dbReference type="ARBA" id="ARBA00004210"/>
    </source>
</evidence>
<evidence type="ECO:0000256" key="5">
    <source>
        <dbReference type="ARBA" id="ARBA00022553"/>
    </source>
</evidence>
<dbReference type="OrthoDB" id="6154690at2759"/>
<evidence type="ECO:0000256" key="4">
    <source>
        <dbReference type="ARBA" id="ARBA00022490"/>
    </source>
</evidence>
<evidence type="ECO:0000313" key="13">
    <source>
        <dbReference type="RefSeq" id="XP_013405540.1"/>
    </source>
</evidence>
<dbReference type="GeneID" id="106170280"/>
<dbReference type="PANTHER" id="PTHR31638">
    <property type="entry name" value="DAZ-ASSOCIATED PROTEIN 2"/>
    <property type="match status" value="1"/>
</dbReference>
<feature type="compositionally biased region" description="Low complexity" evidence="11">
    <location>
        <begin position="64"/>
        <end position="96"/>
    </location>
</feature>
<evidence type="ECO:0000313" key="12">
    <source>
        <dbReference type="Proteomes" id="UP000085678"/>
    </source>
</evidence>
<dbReference type="Proteomes" id="UP000085678">
    <property type="component" value="Unplaced"/>
</dbReference>
<evidence type="ECO:0000256" key="2">
    <source>
        <dbReference type="ARBA" id="ARBA00004324"/>
    </source>
</evidence>
<dbReference type="GO" id="GO:0010494">
    <property type="term" value="C:cytoplasmic stress granule"/>
    <property type="evidence" value="ECO:0007669"/>
    <property type="project" value="UniProtKB-SubCell"/>
</dbReference>
<dbReference type="PANTHER" id="PTHR31638:SF3">
    <property type="entry name" value="DAZ-ASSOCIATED PROTEIN 2"/>
    <property type="match status" value="1"/>
</dbReference>
<organism evidence="12 13">
    <name type="scientific">Lingula anatina</name>
    <name type="common">Brachiopod</name>
    <name type="synonym">Lingula unguis</name>
    <dbReference type="NCBI Taxonomy" id="7574"/>
    <lineage>
        <taxon>Eukaryota</taxon>
        <taxon>Metazoa</taxon>
        <taxon>Spiralia</taxon>
        <taxon>Lophotrochozoa</taxon>
        <taxon>Brachiopoda</taxon>
        <taxon>Linguliformea</taxon>
        <taxon>Lingulata</taxon>
        <taxon>Lingulida</taxon>
        <taxon>Linguloidea</taxon>
        <taxon>Lingulidae</taxon>
        <taxon>Lingula</taxon>
    </lineage>
</organism>
<dbReference type="InParanoid" id="A0A1S3J579"/>